<dbReference type="EMBL" id="CP001739">
    <property type="protein sequence ID" value="ACZ07862.1"/>
    <property type="molecule type" value="Genomic_DNA"/>
</dbReference>
<evidence type="ECO:0008006" key="5">
    <source>
        <dbReference type="Google" id="ProtNLM"/>
    </source>
</evidence>
<gene>
    <name evidence="3" type="ordered locus">Sterm_0994</name>
</gene>
<evidence type="ECO:0000256" key="2">
    <source>
        <dbReference type="SAM" id="SignalP"/>
    </source>
</evidence>
<evidence type="ECO:0000313" key="3">
    <source>
        <dbReference type="EMBL" id="ACZ07862.1"/>
    </source>
</evidence>
<proteinExistence type="predicted"/>
<keyword evidence="4" id="KW-1185">Reference proteome</keyword>
<dbReference type="KEGG" id="str:Sterm_0994"/>
<protein>
    <recommendedName>
        <fullName evidence="5">Lipoprotein</fullName>
    </recommendedName>
</protein>
<feature type="signal peptide" evidence="2">
    <location>
        <begin position="1"/>
        <end position="20"/>
    </location>
</feature>
<dbReference type="AlphaFoldDB" id="D1AFH7"/>
<keyword evidence="2" id="KW-0732">Signal</keyword>
<sequence length="65" mass="7656">MKKKLLLLMSFLLVSCTTNKALVEYNRVRMDKNEEYLRNVENKTVPKGEVKGTTRREPLEKEADR</sequence>
<dbReference type="Proteomes" id="UP000000845">
    <property type="component" value="Chromosome"/>
</dbReference>
<dbReference type="HOGENOM" id="CLU_2847366_0_0_0"/>
<organism evidence="3 4">
    <name type="scientific">Sebaldella termitidis (strain ATCC 33386 / NCTC 11300)</name>
    <dbReference type="NCBI Taxonomy" id="526218"/>
    <lineage>
        <taxon>Bacteria</taxon>
        <taxon>Fusobacteriati</taxon>
        <taxon>Fusobacteriota</taxon>
        <taxon>Fusobacteriia</taxon>
        <taxon>Fusobacteriales</taxon>
        <taxon>Leptotrichiaceae</taxon>
        <taxon>Sebaldella</taxon>
    </lineage>
</organism>
<feature type="chain" id="PRO_5003020125" description="Lipoprotein" evidence="2">
    <location>
        <begin position="21"/>
        <end position="65"/>
    </location>
</feature>
<evidence type="ECO:0000256" key="1">
    <source>
        <dbReference type="SAM" id="MobiDB-lite"/>
    </source>
</evidence>
<evidence type="ECO:0000313" key="4">
    <source>
        <dbReference type="Proteomes" id="UP000000845"/>
    </source>
</evidence>
<reference evidence="3 4" key="2">
    <citation type="journal article" date="2010" name="Stand. Genomic Sci.">
        <title>Complete genome sequence of Sebaldella termitidis type strain (NCTC 11300).</title>
        <authorList>
            <person name="Harmon-Smith M."/>
            <person name="Celia L."/>
            <person name="Chertkov O."/>
            <person name="Lapidus A."/>
            <person name="Copeland A."/>
            <person name="Glavina Del Rio T."/>
            <person name="Nolan M."/>
            <person name="Lucas S."/>
            <person name="Tice H."/>
            <person name="Cheng J.F."/>
            <person name="Han C."/>
            <person name="Detter J.C."/>
            <person name="Bruce D."/>
            <person name="Goodwin L."/>
            <person name="Pitluck S."/>
            <person name="Pati A."/>
            <person name="Liolios K."/>
            <person name="Ivanova N."/>
            <person name="Mavromatis K."/>
            <person name="Mikhailova N."/>
            <person name="Chen A."/>
            <person name="Palaniappan K."/>
            <person name="Land M."/>
            <person name="Hauser L."/>
            <person name="Chang Y.J."/>
            <person name="Jeffries C.D."/>
            <person name="Brettin T."/>
            <person name="Goker M."/>
            <person name="Beck B."/>
            <person name="Bristow J."/>
            <person name="Eisen J.A."/>
            <person name="Markowitz V."/>
            <person name="Hugenholtz P."/>
            <person name="Kyrpides N.C."/>
            <person name="Klenk H.P."/>
            <person name="Chen F."/>
        </authorList>
    </citation>
    <scope>NUCLEOTIDE SEQUENCE [LARGE SCALE GENOMIC DNA]</scope>
    <source>
        <strain evidence="4">ATCC 33386 / NCTC 11300</strain>
    </source>
</reference>
<accession>D1AFH7</accession>
<dbReference type="PROSITE" id="PS51257">
    <property type="entry name" value="PROKAR_LIPOPROTEIN"/>
    <property type="match status" value="1"/>
</dbReference>
<name>D1AFH7_SEBTE</name>
<dbReference type="STRING" id="526218.Sterm_0994"/>
<reference evidence="4" key="1">
    <citation type="submission" date="2009-09" db="EMBL/GenBank/DDBJ databases">
        <title>The complete chromosome of Sebaldella termitidis ATCC 33386.</title>
        <authorList>
            <consortium name="US DOE Joint Genome Institute (JGI-PGF)"/>
            <person name="Lucas S."/>
            <person name="Copeland A."/>
            <person name="Lapidus A."/>
            <person name="Glavina del Rio T."/>
            <person name="Dalin E."/>
            <person name="Tice H."/>
            <person name="Bruce D."/>
            <person name="Goodwin L."/>
            <person name="Pitluck S."/>
            <person name="Kyrpides N."/>
            <person name="Mavromatis K."/>
            <person name="Ivanova N."/>
            <person name="Mikhailova N."/>
            <person name="Sims D."/>
            <person name="Meincke L."/>
            <person name="Brettin T."/>
            <person name="Detter J.C."/>
            <person name="Han C."/>
            <person name="Larimer F."/>
            <person name="Land M."/>
            <person name="Hauser L."/>
            <person name="Markowitz V."/>
            <person name="Cheng J.F."/>
            <person name="Hugenholtz P."/>
            <person name="Woyke T."/>
            <person name="Wu D."/>
            <person name="Eisen J.A."/>
        </authorList>
    </citation>
    <scope>NUCLEOTIDE SEQUENCE [LARGE SCALE GENOMIC DNA]</scope>
    <source>
        <strain evidence="4">ATCC 33386 / NCTC 11300</strain>
    </source>
</reference>
<feature type="region of interest" description="Disordered" evidence="1">
    <location>
        <begin position="43"/>
        <end position="65"/>
    </location>
</feature>
<dbReference type="RefSeq" id="WP_012860458.1">
    <property type="nucleotide sequence ID" value="NC_013517.1"/>
</dbReference>